<feature type="region of interest" description="Disordered" evidence="1">
    <location>
        <begin position="1"/>
        <end position="30"/>
    </location>
</feature>
<reference evidence="4" key="1">
    <citation type="journal article" date="2019" name="Int. J. Syst. Evol. Microbiol.">
        <title>The Global Catalogue of Microorganisms (GCM) 10K type strain sequencing project: providing services to taxonomists for standard genome sequencing and annotation.</title>
        <authorList>
            <consortium name="The Broad Institute Genomics Platform"/>
            <consortium name="The Broad Institute Genome Sequencing Center for Infectious Disease"/>
            <person name="Wu L."/>
            <person name="Ma J."/>
        </authorList>
    </citation>
    <scope>NUCLEOTIDE SEQUENCE [LARGE SCALE GENOMIC DNA]</scope>
    <source>
        <strain evidence="4">CGMCC 4.7680</strain>
    </source>
</reference>
<dbReference type="Proteomes" id="UP000649955">
    <property type="component" value="Unassembled WGS sequence"/>
</dbReference>
<feature type="domain" description="AAA+ ATPase" evidence="2">
    <location>
        <begin position="58"/>
        <end position="245"/>
    </location>
</feature>
<dbReference type="Gene3D" id="3.40.50.300">
    <property type="entry name" value="P-loop containing nucleotide triphosphate hydrolases"/>
    <property type="match status" value="1"/>
</dbReference>
<proteinExistence type="predicted"/>
<accession>A0ABQ3KA72</accession>
<keyword evidence="4" id="KW-1185">Reference proteome</keyword>
<evidence type="ECO:0000259" key="2">
    <source>
        <dbReference type="SMART" id="SM00382"/>
    </source>
</evidence>
<dbReference type="InterPro" id="IPR011704">
    <property type="entry name" value="ATPase_dyneun-rel_AAA"/>
</dbReference>
<protein>
    <submittedName>
        <fullName evidence="3">ATPase AAA</fullName>
    </submittedName>
</protein>
<comment type="caution">
    <text evidence="3">The sequence shown here is derived from an EMBL/GenBank/DDBJ whole genome shotgun (WGS) entry which is preliminary data.</text>
</comment>
<dbReference type="InterPro" id="IPR003593">
    <property type="entry name" value="AAA+_ATPase"/>
</dbReference>
<evidence type="ECO:0000256" key="1">
    <source>
        <dbReference type="SAM" id="MobiDB-lite"/>
    </source>
</evidence>
<dbReference type="InterPro" id="IPR027417">
    <property type="entry name" value="P-loop_NTPase"/>
</dbReference>
<dbReference type="EMBL" id="BNAW01000008">
    <property type="protein sequence ID" value="GHG08909.1"/>
    <property type="molecule type" value="Genomic_DNA"/>
</dbReference>
<organism evidence="3 4">
    <name type="scientific">Amycolatopsis bullii</name>
    <dbReference type="NCBI Taxonomy" id="941987"/>
    <lineage>
        <taxon>Bacteria</taxon>
        <taxon>Bacillati</taxon>
        <taxon>Actinomycetota</taxon>
        <taxon>Actinomycetes</taxon>
        <taxon>Pseudonocardiales</taxon>
        <taxon>Pseudonocardiaceae</taxon>
        <taxon>Amycolatopsis</taxon>
    </lineage>
</organism>
<dbReference type="Pfam" id="PF07728">
    <property type="entry name" value="AAA_5"/>
    <property type="match status" value="1"/>
</dbReference>
<sequence length="322" mass="35686">MRETDVPWRIFTGDGPTDGTEPWRNLPDPPPWRQRATAITSFVLTDDLVDAVNTALHLRRPLLLTGAPGSGKSTLVSLIAAELGLDDPLNWHITSRSTLQDGLYQYDALGRLHATQAGTVGISTHVEDFVTLGPLGTALACKEKPRAVLIDEIDKSDFDLPGDLLNILEEGEFDIPPLVRDARASQESDDVTFKVRGNDRATYTVPTGVVRRTHWPVIVMTSNGERAFPAPFLRRCVRFEMSTPTELFLLQVVEGYLGNVTEQDRAMITAFAQRLVGGERLAIDQLLNYLYLVTGESDMDARLDETVRTRLESTLLEELSGK</sequence>
<evidence type="ECO:0000313" key="4">
    <source>
        <dbReference type="Proteomes" id="UP000649955"/>
    </source>
</evidence>
<dbReference type="SUPFAM" id="SSF52540">
    <property type="entry name" value="P-loop containing nucleoside triphosphate hydrolases"/>
    <property type="match status" value="1"/>
</dbReference>
<dbReference type="CDD" id="cd00009">
    <property type="entry name" value="AAA"/>
    <property type="match status" value="1"/>
</dbReference>
<name>A0ABQ3KA72_9PSEU</name>
<evidence type="ECO:0000313" key="3">
    <source>
        <dbReference type="EMBL" id="GHG08909.1"/>
    </source>
</evidence>
<dbReference type="SMART" id="SM00382">
    <property type="entry name" value="AAA"/>
    <property type="match status" value="1"/>
</dbReference>
<gene>
    <name evidence="3" type="ORF">GCM10017567_27190</name>
</gene>